<keyword evidence="2" id="KW-1133">Transmembrane helix</keyword>
<feature type="compositionally biased region" description="Basic residues" evidence="1">
    <location>
        <begin position="139"/>
        <end position="150"/>
    </location>
</feature>
<sequence>MRYDDYQMVQLRPLAEGPSGRQEDGTVLCCSVVRSSITPLNAAIVIVLAFLCSLLLLLLLLFLLDLVCPLPSFRRADARYLFIRLRQCYKLALVHTEAHTLLLPLLWMGKWSGADLRQLWRNEGENDKARRAESGGVKVWRKGPQKRKRK</sequence>
<gene>
    <name evidence="3" type="ORF">DM02DRAFT_622748</name>
</gene>
<name>A0A2V1E8R4_9PLEO</name>
<feature type="region of interest" description="Disordered" evidence="1">
    <location>
        <begin position="125"/>
        <end position="150"/>
    </location>
</feature>
<proteinExistence type="predicted"/>
<keyword evidence="2" id="KW-0472">Membrane</keyword>
<dbReference type="Proteomes" id="UP000244855">
    <property type="component" value="Unassembled WGS sequence"/>
</dbReference>
<dbReference type="AlphaFoldDB" id="A0A2V1E8R4"/>
<feature type="transmembrane region" description="Helical" evidence="2">
    <location>
        <begin position="42"/>
        <end position="67"/>
    </location>
</feature>
<accession>A0A2V1E8R4</accession>
<evidence type="ECO:0000256" key="2">
    <source>
        <dbReference type="SAM" id="Phobius"/>
    </source>
</evidence>
<evidence type="ECO:0000313" key="3">
    <source>
        <dbReference type="EMBL" id="PVI06988.1"/>
    </source>
</evidence>
<protein>
    <submittedName>
        <fullName evidence="3">Uncharacterized protein</fullName>
    </submittedName>
</protein>
<evidence type="ECO:0000313" key="4">
    <source>
        <dbReference type="Proteomes" id="UP000244855"/>
    </source>
</evidence>
<keyword evidence="2" id="KW-0812">Transmembrane</keyword>
<dbReference type="EMBL" id="KZ805306">
    <property type="protein sequence ID" value="PVI06988.1"/>
    <property type="molecule type" value="Genomic_DNA"/>
</dbReference>
<keyword evidence="4" id="KW-1185">Reference proteome</keyword>
<reference evidence="3 4" key="1">
    <citation type="journal article" date="2018" name="Sci. Rep.">
        <title>Comparative genomics provides insights into the lifestyle and reveals functional heterogeneity of dark septate endophytic fungi.</title>
        <authorList>
            <person name="Knapp D.G."/>
            <person name="Nemeth J.B."/>
            <person name="Barry K."/>
            <person name="Hainaut M."/>
            <person name="Henrissat B."/>
            <person name="Johnson J."/>
            <person name="Kuo A."/>
            <person name="Lim J.H.P."/>
            <person name="Lipzen A."/>
            <person name="Nolan M."/>
            <person name="Ohm R.A."/>
            <person name="Tamas L."/>
            <person name="Grigoriev I.V."/>
            <person name="Spatafora J.W."/>
            <person name="Nagy L.G."/>
            <person name="Kovacs G.M."/>
        </authorList>
    </citation>
    <scope>NUCLEOTIDE SEQUENCE [LARGE SCALE GENOMIC DNA]</scope>
    <source>
        <strain evidence="3 4">DSE2036</strain>
    </source>
</reference>
<organism evidence="3 4">
    <name type="scientific">Periconia macrospinosa</name>
    <dbReference type="NCBI Taxonomy" id="97972"/>
    <lineage>
        <taxon>Eukaryota</taxon>
        <taxon>Fungi</taxon>
        <taxon>Dikarya</taxon>
        <taxon>Ascomycota</taxon>
        <taxon>Pezizomycotina</taxon>
        <taxon>Dothideomycetes</taxon>
        <taxon>Pleosporomycetidae</taxon>
        <taxon>Pleosporales</taxon>
        <taxon>Massarineae</taxon>
        <taxon>Periconiaceae</taxon>
        <taxon>Periconia</taxon>
    </lineage>
</organism>
<evidence type="ECO:0000256" key="1">
    <source>
        <dbReference type="SAM" id="MobiDB-lite"/>
    </source>
</evidence>